<evidence type="ECO:0000313" key="1">
    <source>
        <dbReference type="EMBL" id="MDC3735250.1"/>
    </source>
</evidence>
<reference evidence="1" key="1">
    <citation type="submission" date="2021-04" db="EMBL/GenBank/DDBJ databases">
        <title>Genome Sequence and Comparative Genome Analysis of Pseudomonas syringae pv. syringae strains EC33 and LMG5496 isolated from Citrus plants from Tunisia and Greece.</title>
        <authorList>
            <person name="Abdellatif E."/>
            <person name="Baeyen S."/>
        </authorList>
    </citation>
    <scope>NUCLEOTIDE SEQUENCE</scope>
    <source>
        <strain evidence="1">LMG 5496</strain>
    </source>
</reference>
<dbReference type="InterPro" id="IPR029062">
    <property type="entry name" value="Class_I_gatase-like"/>
</dbReference>
<name>A0AB35JLG2_PSESY</name>
<dbReference type="Proteomes" id="UP001220207">
    <property type="component" value="Unassembled WGS sequence"/>
</dbReference>
<dbReference type="SUPFAM" id="SSF52317">
    <property type="entry name" value="Class I glutamine amidotransferase-like"/>
    <property type="match status" value="1"/>
</dbReference>
<dbReference type="Gene3D" id="3.40.50.880">
    <property type="match status" value="1"/>
</dbReference>
<protein>
    <submittedName>
        <fullName evidence="1">Uncharacterized protein</fullName>
    </submittedName>
</protein>
<sequence length="124" mass="13459">MKRLLLECAIIWAVNLRVFMQSIRIAVLAFEGVSLFHLPVPEMVLGPAQSTPIEPQYVVNYFVESTGIVTSDQGIDLAVTHVFELMEESDAIVVPAWGGQLAGCIRVTGDGASVRPVMFGLICP</sequence>
<proteinExistence type="predicted"/>
<evidence type="ECO:0000313" key="2">
    <source>
        <dbReference type="Proteomes" id="UP001220207"/>
    </source>
</evidence>
<dbReference type="AlphaFoldDB" id="A0AB35JLG2"/>
<accession>A0AB35JLG2</accession>
<organism evidence="1 2">
    <name type="scientific">Pseudomonas syringae pv. syringae</name>
    <dbReference type="NCBI Taxonomy" id="321"/>
    <lineage>
        <taxon>Bacteria</taxon>
        <taxon>Pseudomonadati</taxon>
        <taxon>Pseudomonadota</taxon>
        <taxon>Gammaproteobacteria</taxon>
        <taxon>Pseudomonadales</taxon>
        <taxon>Pseudomonadaceae</taxon>
        <taxon>Pseudomonas</taxon>
        <taxon>Pseudomonas syringae</taxon>
    </lineage>
</organism>
<comment type="caution">
    <text evidence="1">The sequence shown here is derived from an EMBL/GenBank/DDBJ whole genome shotgun (WGS) entry which is preliminary data.</text>
</comment>
<dbReference type="EMBL" id="JAGSOW010000002">
    <property type="protein sequence ID" value="MDC3735250.1"/>
    <property type="molecule type" value="Genomic_DNA"/>
</dbReference>
<gene>
    <name evidence="1" type="ORF">KDL27_05540</name>
</gene>